<dbReference type="Proteomes" id="UP000029121">
    <property type="component" value="Unassembled WGS sequence"/>
</dbReference>
<sequence>ISGYRNCDFEPTFNSNCGWNIPCNEEL</sequence>
<dbReference type="AlphaFoldDB" id="R0GIQ5"/>
<gene>
    <name evidence="1" type="ORF">CARUB_v100165483mg</name>
</gene>
<proteinExistence type="predicted"/>
<keyword evidence="2" id="KW-1185">Reference proteome</keyword>
<dbReference type="EMBL" id="KB870837">
    <property type="protein sequence ID" value="EOA12175.1"/>
    <property type="molecule type" value="Genomic_DNA"/>
</dbReference>
<name>R0GIQ5_9BRAS</name>
<feature type="non-terminal residue" evidence="1">
    <location>
        <position position="27"/>
    </location>
</feature>
<feature type="non-terminal residue" evidence="1">
    <location>
        <position position="1"/>
    </location>
</feature>
<protein>
    <submittedName>
        <fullName evidence="1">Uncharacterized protein</fullName>
    </submittedName>
</protein>
<accession>R0GIQ5</accession>
<organism evidence="1 2">
    <name type="scientific">Capsella rubella</name>
    <dbReference type="NCBI Taxonomy" id="81985"/>
    <lineage>
        <taxon>Eukaryota</taxon>
        <taxon>Viridiplantae</taxon>
        <taxon>Streptophyta</taxon>
        <taxon>Embryophyta</taxon>
        <taxon>Tracheophyta</taxon>
        <taxon>Spermatophyta</taxon>
        <taxon>Magnoliopsida</taxon>
        <taxon>eudicotyledons</taxon>
        <taxon>Gunneridae</taxon>
        <taxon>Pentapetalae</taxon>
        <taxon>rosids</taxon>
        <taxon>malvids</taxon>
        <taxon>Brassicales</taxon>
        <taxon>Brassicaceae</taxon>
        <taxon>Camelineae</taxon>
        <taxon>Capsella</taxon>
    </lineage>
</organism>
<reference evidence="2" key="1">
    <citation type="journal article" date="2013" name="Nat. Genet.">
        <title>The Capsella rubella genome and the genomic consequences of rapid mating system evolution.</title>
        <authorList>
            <person name="Slotte T."/>
            <person name="Hazzouri K.M."/>
            <person name="Agren J.A."/>
            <person name="Koenig D."/>
            <person name="Maumus F."/>
            <person name="Guo Y.L."/>
            <person name="Steige K."/>
            <person name="Platts A.E."/>
            <person name="Escobar J.S."/>
            <person name="Newman L.K."/>
            <person name="Wang W."/>
            <person name="Mandakova T."/>
            <person name="Vello E."/>
            <person name="Smith L.M."/>
            <person name="Henz S.R."/>
            <person name="Steffen J."/>
            <person name="Takuno S."/>
            <person name="Brandvain Y."/>
            <person name="Coop G."/>
            <person name="Andolfatto P."/>
            <person name="Hu T.T."/>
            <person name="Blanchette M."/>
            <person name="Clark R.M."/>
            <person name="Quesneville H."/>
            <person name="Nordborg M."/>
            <person name="Gaut B.S."/>
            <person name="Lysak M.A."/>
            <person name="Jenkins J."/>
            <person name="Grimwood J."/>
            <person name="Chapman J."/>
            <person name="Prochnik S."/>
            <person name="Shu S."/>
            <person name="Rokhsar D."/>
            <person name="Schmutz J."/>
            <person name="Weigel D."/>
            <person name="Wright S.I."/>
        </authorList>
    </citation>
    <scope>NUCLEOTIDE SEQUENCE [LARGE SCALE GENOMIC DNA]</scope>
    <source>
        <strain evidence="2">cv. Monte Gargano</strain>
    </source>
</reference>
<evidence type="ECO:0000313" key="1">
    <source>
        <dbReference type="EMBL" id="EOA12175.1"/>
    </source>
</evidence>
<evidence type="ECO:0000313" key="2">
    <source>
        <dbReference type="Proteomes" id="UP000029121"/>
    </source>
</evidence>